<feature type="domain" description="Peptidase S74" evidence="3">
    <location>
        <begin position="361"/>
        <end position="459"/>
    </location>
</feature>
<name>A0A2S6I6Z2_9BACT</name>
<feature type="signal peptide" evidence="2">
    <location>
        <begin position="1"/>
        <end position="23"/>
    </location>
</feature>
<keyword evidence="1" id="KW-0175">Coiled coil</keyword>
<evidence type="ECO:0000256" key="2">
    <source>
        <dbReference type="SAM" id="SignalP"/>
    </source>
</evidence>
<dbReference type="RefSeq" id="WP_104417879.1">
    <property type="nucleotide sequence ID" value="NZ_PTJC01000005.1"/>
</dbReference>
<comment type="caution">
    <text evidence="4">The sequence shown here is derived from an EMBL/GenBank/DDBJ whole genome shotgun (WGS) entry which is preliminary data.</text>
</comment>
<proteinExistence type="predicted"/>
<feature type="chain" id="PRO_5015466079" evidence="2">
    <location>
        <begin position="24"/>
        <end position="468"/>
    </location>
</feature>
<evidence type="ECO:0000313" key="4">
    <source>
        <dbReference type="EMBL" id="PPK87264.1"/>
    </source>
</evidence>
<gene>
    <name evidence="4" type="ORF">CLV84_0202</name>
</gene>
<feature type="coiled-coil region" evidence="1">
    <location>
        <begin position="438"/>
        <end position="465"/>
    </location>
</feature>
<dbReference type="Proteomes" id="UP000237662">
    <property type="component" value="Unassembled WGS sequence"/>
</dbReference>
<keyword evidence="5" id="KW-1185">Reference proteome</keyword>
<accession>A0A2S6I6Z2</accession>
<dbReference type="EMBL" id="PTJC01000005">
    <property type="protein sequence ID" value="PPK87264.1"/>
    <property type="molecule type" value="Genomic_DNA"/>
</dbReference>
<dbReference type="PROSITE" id="PS51688">
    <property type="entry name" value="ICA"/>
    <property type="match status" value="1"/>
</dbReference>
<dbReference type="OrthoDB" id="1488700at2"/>
<evidence type="ECO:0000313" key="5">
    <source>
        <dbReference type="Proteomes" id="UP000237662"/>
    </source>
</evidence>
<sequence>MQFLYTLLLTVVFSAGLFAQAPAAFKFQAVARDDGNNPLVSQNIGVRVSLLRGSDSGSLEYSERHELVTTALGVFDLQVGGGDVLSGDMSGIDWGGDSYYLKVDIDPGGGTNYVNMGATQLLSVPYALYAANAEGGSDDQQLTLSGTDLSIEDGNSVDLSTLQDGVDDADADPTNEIQQLSLNGNTLSLTDGGDVDLSPYLNTALWTEGSNNEISYAGGGVGIRVSDPEDGMGLHLGDDVFLQSNLGAFIIGYPDNGNRWRLATQKSGEDLLFRSKPEGQNSYNSRFNFTQDGKLVVNGTSATGRLTIFQEGQSLGTGLVFDDGTANEVWHVTHGFGLRFHYGNSLRATISANNGAYIQGSDRKLKRDIADLGAVTDRLMRLRPTTYLYKNVENATSTIGFVAQEVQPVFPELVHYMEADDTYGLNYAGFGVIAVKAIQEQQETIDAQTKQIEDLEARLARLEAMLGK</sequence>
<evidence type="ECO:0000259" key="3">
    <source>
        <dbReference type="PROSITE" id="PS51688"/>
    </source>
</evidence>
<keyword evidence="2" id="KW-0732">Signal</keyword>
<protein>
    <submittedName>
        <fullName evidence="4">Endosialidase-like protein</fullName>
    </submittedName>
</protein>
<evidence type="ECO:0000256" key="1">
    <source>
        <dbReference type="SAM" id="Coils"/>
    </source>
</evidence>
<dbReference type="Pfam" id="PF13884">
    <property type="entry name" value="Peptidase_S74"/>
    <property type="match status" value="1"/>
</dbReference>
<dbReference type="AlphaFoldDB" id="A0A2S6I6Z2"/>
<organism evidence="4 5">
    <name type="scientific">Neolewinella xylanilytica</name>
    <dbReference type="NCBI Taxonomy" id="1514080"/>
    <lineage>
        <taxon>Bacteria</taxon>
        <taxon>Pseudomonadati</taxon>
        <taxon>Bacteroidota</taxon>
        <taxon>Saprospiria</taxon>
        <taxon>Saprospirales</taxon>
        <taxon>Lewinellaceae</taxon>
        <taxon>Neolewinella</taxon>
    </lineage>
</organism>
<dbReference type="InterPro" id="IPR036388">
    <property type="entry name" value="WH-like_DNA-bd_sf"/>
</dbReference>
<dbReference type="Gene3D" id="1.10.10.10">
    <property type="entry name" value="Winged helix-like DNA-binding domain superfamily/Winged helix DNA-binding domain"/>
    <property type="match status" value="1"/>
</dbReference>
<dbReference type="InterPro" id="IPR030392">
    <property type="entry name" value="S74_ICA"/>
</dbReference>
<reference evidence="4 5" key="1">
    <citation type="submission" date="2018-02" db="EMBL/GenBank/DDBJ databases">
        <title>Genomic Encyclopedia of Archaeal and Bacterial Type Strains, Phase II (KMG-II): from individual species to whole genera.</title>
        <authorList>
            <person name="Goeker M."/>
        </authorList>
    </citation>
    <scope>NUCLEOTIDE SEQUENCE [LARGE SCALE GENOMIC DNA]</scope>
    <source>
        <strain evidence="4 5">DSM 29526</strain>
    </source>
</reference>